<evidence type="ECO:0000313" key="7">
    <source>
        <dbReference type="Proteomes" id="UP000598196"/>
    </source>
</evidence>
<dbReference type="OrthoDB" id="9802264at2"/>
<dbReference type="Gene3D" id="2.40.50.140">
    <property type="entry name" value="Nucleic acid-binding proteins"/>
    <property type="match status" value="1"/>
</dbReference>
<evidence type="ECO:0000256" key="4">
    <source>
        <dbReference type="ARBA" id="ARBA00022840"/>
    </source>
</evidence>
<dbReference type="FunFam" id="3.40.50.300:FF:000042">
    <property type="entry name" value="Maltose/maltodextrin ABC transporter, ATP-binding protein"/>
    <property type="match status" value="1"/>
</dbReference>
<dbReference type="CDD" id="cd03301">
    <property type="entry name" value="ABC_MalK_N"/>
    <property type="match status" value="1"/>
</dbReference>
<dbReference type="GO" id="GO:1990060">
    <property type="term" value="C:maltose transport complex"/>
    <property type="evidence" value="ECO:0007669"/>
    <property type="project" value="TreeGrafter"/>
</dbReference>
<evidence type="ECO:0000256" key="1">
    <source>
        <dbReference type="ARBA" id="ARBA00005417"/>
    </source>
</evidence>
<dbReference type="PANTHER" id="PTHR43875">
    <property type="entry name" value="MALTODEXTRIN IMPORT ATP-BINDING PROTEIN MSMX"/>
    <property type="match status" value="1"/>
</dbReference>
<dbReference type="GO" id="GO:0055052">
    <property type="term" value="C:ATP-binding cassette (ABC) transporter complex, substrate-binding subunit-containing"/>
    <property type="evidence" value="ECO:0007669"/>
    <property type="project" value="TreeGrafter"/>
</dbReference>
<dbReference type="RefSeq" id="WP_146287453.1">
    <property type="nucleotide sequence ID" value="NZ_BMLP01000005.1"/>
</dbReference>
<keyword evidence="2" id="KW-0813">Transport</keyword>
<dbReference type="GO" id="GO:0016887">
    <property type="term" value="F:ATP hydrolysis activity"/>
    <property type="evidence" value="ECO:0007669"/>
    <property type="project" value="InterPro"/>
</dbReference>
<dbReference type="GO" id="GO:0015423">
    <property type="term" value="F:ABC-type maltose transporter activity"/>
    <property type="evidence" value="ECO:0007669"/>
    <property type="project" value="TreeGrafter"/>
</dbReference>
<protein>
    <submittedName>
        <fullName evidence="6">Sugar ABC transporter ATP-binding protein</fullName>
    </submittedName>
</protein>
<accession>A0A917YKR0</accession>
<feature type="domain" description="ABC transporter" evidence="5">
    <location>
        <begin position="4"/>
        <end position="234"/>
    </location>
</feature>
<dbReference type="AlphaFoldDB" id="A0A917YKR0"/>
<dbReference type="PROSITE" id="PS00211">
    <property type="entry name" value="ABC_TRANSPORTER_1"/>
    <property type="match status" value="1"/>
</dbReference>
<dbReference type="InterPro" id="IPR027417">
    <property type="entry name" value="P-loop_NTPase"/>
</dbReference>
<dbReference type="Pfam" id="PF08402">
    <property type="entry name" value="TOBE_2"/>
    <property type="match status" value="1"/>
</dbReference>
<evidence type="ECO:0000256" key="3">
    <source>
        <dbReference type="ARBA" id="ARBA00022741"/>
    </source>
</evidence>
<dbReference type="SUPFAM" id="SSF52540">
    <property type="entry name" value="P-loop containing nucleoside triphosphate hydrolases"/>
    <property type="match status" value="1"/>
</dbReference>
<keyword evidence="7" id="KW-1185">Reference proteome</keyword>
<dbReference type="InterPro" id="IPR003593">
    <property type="entry name" value="AAA+_ATPase"/>
</dbReference>
<gene>
    <name evidence="6" type="ORF">GCM10010991_26910</name>
</gene>
<dbReference type="InterPro" id="IPR008995">
    <property type="entry name" value="Mo/tungstate-bd_C_term_dom"/>
</dbReference>
<evidence type="ECO:0000259" key="5">
    <source>
        <dbReference type="PROSITE" id="PS50893"/>
    </source>
</evidence>
<dbReference type="PANTHER" id="PTHR43875:SF3">
    <property type="entry name" value="MALTOSE_MALTODEXTRIN IMPORT ATP-BINDING PROTEIN MALK"/>
    <property type="match status" value="1"/>
</dbReference>
<dbReference type="Proteomes" id="UP000598196">
    <property type="component" value="Unassembled WGS sequence"/>
</dbReference>
<evidence type="ECO:0000313" key="6">
    <source>
        <dbReference type="EMBL" id="GGO35127.1"/>
    </source>
</evidence>
<comment type="caution">
    <text evidence="6">The sequence shown here is derived from an EMBL/GenBank/DDBJ whole genome shotgun (WGS) entry which is preliminary data.</text>
</comment>
<dbReference type="NCBIfam" id="NF008653">
    <property type="entry name" value="PRK11650.1"/>
    <property type="match status" value="1"/>
</dbReference>
<sequence length="362" mass="38247">MAEVSLSKVTKEFGAVSVIKGIDLQIADGEFCVFVGPSGCGKSTLLRMVAGLEEISSGALRIGGRDMTQVGPSDRGVAMVFQSYALYPHMTVAENIGFGLRMTGHDKAEIAKRTSAAAKMLQLDHLLDRKPGQLSGGQRQRVAIGRAIVRNPDVFLFDEPLSNLDAALRVQMRGEISRLHQDLGATMIYVTHDQVEAMTMADKIVVLSAGHIEQVGSPLELYHRPRNLFVAGFIGSPKMNFLTVEARPAPGGAEVTLPGGAVVTLAGQIAVAGQMTLGLRPEHASATGVGDAVLEGTVKLAEHLGSETLFFVALSDGSEIAVKADGLASERPGDRMRVGVPARACHLFDAAGQALINGDLTR</sequence>
<dbReference type="Gene3D" id="2.40.50.100">
    <property type="match status" value="1"/>
</dbReference>
<keyword evidence="3" id="KW-0547">Nucleotide-binding</keyword>
<dbReference type="InterPro" id="IPR012340">
    <property type="entry name" value="NA-bd_OB-fold"/>
</dbReference>
<dbReference type="SMART" id="SM00382">
    <property type="entry name" value="AAA"/>
    <property type="match status" value="1"/>
</dbReference>
<comment type="similarity">
    <text evidence="1">Belongs to the ABC transporter superfamily.</text>
</comment>
<dbReference type="InterPro" id="IPR015855">
    <property type="entry name" value="ABC_transpr_MalK-like"/>
</dbReference>
<dbReference type="EMBL" id="BMLP01000005">
    <property type="protein sequence ID" value="GGO35127.1"/>
    <property type="molecule type" value="Genomic_DNA"/>
</dbReference>
<reference evidence="6 7" key="1">
    <citation type="journal article" date="2014" name="Int. J. Syst. Evol. Microbiol.">
        <title>Complete genome sequence of Corynebacterium casei LMG S-19264T (=DSM 44701T), isolated from a smear-ripened cheese.</title>
        <authorList>
            <consortium name="US DOE Joint Genome Institute (JGI-PGF)"/>
            <person name="Walter F."/>
            <person name="Albersmeier A."/>
            <person name="Kalinowski J."/>
            <person name="Ruckert C."/>
        </authorList>
    </citation>
    <scope>NUCLEOTIDE SEQUENCE [LARGE SCALE GENOMIC DNA]</scope>
    <source>
        <strain evidence="6 7">CGMCC 1.7029</strain>
    </source>
</reference>
<dbReference type="Pfam" id="PF00005">
    <property type="entry name" value="ABC_tran"/>
    <property type="match status" value="1"/>
</dbReference>
<keyword evidence="4 6" id="KW-0067">ATP-binding</keyword>
<dbReference type="Gene3D" id="3.40.50.300">
    <property type="entry name" value="P-loop containing nucleotide triphosphate hydrolases"/>
    <property type="match status" value="1"/>
</dbReference>
<name>A0A917YKR0_9RHOB</name>
<dbReference type="InterPro" id="IPR013611">
    <property type="entry name" value="Transp-assoc_OB_typ2"/>
</dbReference>
<dbReference type="SUPFAM" id="SSF50331">
    <property type="entry name" value="MOP-like"/>
    <property type="match status" value="1"/>
</dbReference>
<dbReference type="InterPro" id="IPR003439">
    <property type="entry name" value="ABC_transporter-like_ATP-bd"/>
</dbReference>
<evidence type="ECO:0000256" key="2">
    <source>
        <dbReference type="ARBA" id="ARBA00022448"/>
    </source>
</evidence>
<dbReference type="InterPro" id="IPR017871">
    <property type="entry name" value="ABC_transporter-like_CS"/>
</dbReference>
<proteinExistence type="inferred from homology"/>
<dbReference type="InterPro" id="IPR047641">
    <property type="entry name" value="ABC_transpr_MalK/UgpC-like"/>
</dbReference>
<organism evidence="6 7">
    <name type="scientific">Gemmobacter aquaticus</name>
    <dbReference type="NCBI Taxonomy" id="490185"/>
    <lineage>
        <taxon>Bacteria</taxon>
        <taxon>Pseudomonadati</taxon>
        <taxon>Pseudomonadota</taxon>
        <taxon>Alphaproteobacteria</taxon>
        <taxon>Rhodobacterales</taxon>
        <taxon>Paracoccaceae</taxon>
        <taxon>Gemmobacter</taxon>
    </lineage>
</organism>
<dbReference type="GO" id="GO:0005524">
    <property type="term" value="F:ATP binding"/>
    <property type="evidence" value="ECO:0007669"/>
    <property type="project" value="UniProtKB-KW"/>
</dbReference>
<dbReference type="PROSITE" id="PS50893">
    <property type="entry name" value="ABC_TRANSPORTER_2"/>
    <property type="match status" value="1"/>
</dbReference>